<gene>
    <name evidence="2" type="ORF">Slati_2911000</name>
</gene>
<name>A0AAW2VD79_9LAMI</name>
<feature type="chain" id="PRO_5043632454" evidence="1">
    <location>
        <begin position="32"/>
        <end position="122"/>
    </location>
</feature>
<organism evidence="2">
    <name type="scientific">Sesamum latifolium</name>
    <dbReference type="NCBI Taxonomy" id="2727402"/>
    <lineage>
        <taxon>Eukaryota</taxon>
        <taxon>Viridiplantae</taxon>
        <taxon>Streptophyta</taxon>
        <taxon>Embryophyta</taxon>
        <taxon>Tracheophyta</taxon>
        <taxon>Spermatophyta</taxon>
        <taxon>Magnoliopsida</taxon>
        <taxon>eudicotyledons</taxon>
        <taxon>Gunneridae</taxon>
        <taxon>Pentapetalae</taxon>
        <taxon>asterids</taxon>
        <taxon>lamiids</taxon>
        <taxon>Lamiales</taxon>
        <taxon>Pedaliaceae</taxon>
        <taxon>Sesamum</taxon>
    </lineage>
</organism>
<sequence length="122" mass="13788">MDDPFCRCILTGLFFLLVLTTFEPIPAPGSAHPFLSCILAPALLLFPTFQYELFEVYLWFSLAIAGASLSLSSSSPWPWSYSKVYICDTWASRTPSRYYLDLSQIGILYLFDDLIHGLGLDF</sequence>
<keyword evidence="1" id="KW-0732">Signal</keyword>
<protein>
    <submittedName>
        <fullName evidence="2">Uncharacterized protein</fullName>
    </submittedName>
</protein>
<evidence type="ECO:0000256" key="1">
    <source>
        <dbReference type="SAM" id="SignalP"/>
    </source>
</evidence>
<accession>A0AAW2VD79</accession>
<proteinExistence type="predicted"/>
<reference evidence="2" key="1">
    <citation type="submission" date="2020-06" db="EMBL/GenBank/DDBJ databases">
        <authorList>
            <person name="Li T."/>
            <person name="Hu X."/>
            <person name="Zhang T."/>
            <person name="Song X."/>
            <person name="Zhang H."/>
            <person name="Dai N."/>
            <person name="Sheng W."/>
            <person name="Hou X."/>
            <person name="Wei L."/>
        </authorList>
    </citation>
    <scope>NUCLEOTIDE SEQUENCE</scope>
    <source>
        <strain evidence="2">KEN1</strain>
        <tissue evidence="2">Leaf</tissue>
    </source>
</reference>
<reference evidence="2" key="2">
    <citation type="journal article" date="2024" name="Plant">
        <title>Genomic evolution and insights into agronomic trait innovations of Sesamum species.</title>
        <authorList>
            <person name="Miao H."/>
            <person name="Wang L."/>
            <person name="Qu L."/>
            <person name="Liu H."/>
            <person name="Sun Y."/>
            <person name="Le M."/>
            <person name="Wang Q."/>
            <person name="Wei S."/>
            <person name="Zheng Y."/>
            <person name="Lin W."/>
            <person name="Duan Y."/>
            <person name="Cao H."/>
            <person name="Xiong S."/>
            <person name="Wang X."/>
            <person name="Wei L."/>
            <person name="Li C."/>
            <person name="Ma Q."/>
            <person name="Ju M."/>
            <person name="Zhao R."/>
            <person name="Li G."/>
            <person name="Mu C."/>
            <person name="Tian Q."/>
            <person name="Mei H."/>
            <person name="Zhang T."/>
            <person name="Gao T."/>
            <person name="Zhang H."/>
        </authorList>
    </citation>
    <scope>NUCLEOTIDE SEQUENCE</scope>
    <source>
        <strain evidence="2">KEN1</strain>
    </source>
</reference>
<evidence type="ECO:0000313" key="2">
    <source>
        <dbReference type="EMBL" id="KAL0427362.1"/>
    </source>
</evidence>
<comment type="caution">
    <text evidence="2">The sequence shown here is derived from an EMBL/GenBank/DDBJ whole genome shotgun (WGS) entry which is preliminary data.</text>
</comment>
<dbReference type="AlphaFoldDB" id="A0AAW2VD79"/>
<dbReference type="EMBL" id="JACGWN010000010">
    <property type="protein sequence ID" value="KAL0427362.1"/>
    <property type="molecule type" value="Genomic_DNA"/>
</dbReference>
<feature type="signal peptide" evidence="1">
    <location>
        <begin position="1"/>
        <end position="31"/>
    </location>
</feature>